<keyword evidence="2" id="KW-1185">Reference proteome</keyword>
<name>A0A388KQC0_CHABU</name>
<dbReference type="AlphaFoldDB" id="A0A388KQC0"/>
<comment type="caution">
    <text evidence="1">The sequence shown here is derived from an EMBL/GenBank/DDBJ whole genome shotgun (WGS) entry which is preliminary data.</text>
</comment>
<dbReference type="Proteomes" id="UP000265515">
    <property type="component" value="Unassembled WGS sequence"/>
</dbReference>
<proteinExistence type="predicted"/>
<gene>
    <name evidence="1" type="ORF">CBR_g11200</name>
</gene>
<dbReference type="Gramene" id="GBG72271">
    <property type="protein sequence ID" value="GBG72271"/>
    <property type="gene ID" value="CBR_g11200"/>
</dbReference>
<evidence type="ECO:0008006" key="3">
    <source>
        <dbReference type="Google" id="ProtNLM"/>
    </source>
</evidence>
<evidence type="ECO:0000313" key="2">
    <source>
        <dbReference type="Proteomes" id="UP000265515"/>
    </source>
</evidence>
<dbReference type="EMBL" id="BFEA01000162">
    <property type="protein sequence ID" value="GBG72271.1"/>
    <property type="molecule type" value="Genomic_DNA"/>
</dbReference>
<protein>
    <recommendedName>
        <fullName evidence="3">Reverse transcriptase domain-containing protein</fullName>
    </recommendedName>
</protein>
<accession>A0A388KQC0</accession>
<evidence type="ECO:0000313" key="1">
    <source>
        <dbReference type="EMBL" id="GBG72271.1"/>
    </source>
</evidence>
<organism evidence="1 2">
    <name type="scientific">Chara braunii</name>
    <name type="common">Braun's stonewort</name>
    <dbReference type="NCBI Taxonomy" id="69332"/>
    <lineage>
        <taxon>Eukaryota</taxon>
        <taxon>Viridiplantae</taxon>
        <taxon>Streptophyta</taxon>
        <taxon>Charophyceae</taxon>
        <taxon>Charales</taxon>
        <taxon>Characeae</taxon>
        <taxon>Chara</taxon>
    </lineage>
</organism>
<reference evidence="1 2" key="1">
    <citation type="journal article" date="2018" name="Cell">
        <title>The Chara Genome: Secondary Complexity and Implications for Plant Terrestrialization.</title>
        <authorList>
            <person name="Nishiyama T."/>
            <person name="Sakayama H."/>
            <person name="Vries J.D."/>
            <person name="Buschmann H."/>
            <person name="Saint-Marcoux D."/>
            <person name="Ullrich K.K."/>
            <person name="Haas F.B."/>
            <person name="Vanderstraeten L."/>
            <person name="Becker D."/>
            <person name="Lang D."/>
            <person name="Vosolsobe S."/>
            <person name="Rombauts S."/>
            <person name="Wilhelmsson P.K.I."/>
            <person name="Janitza P."/>
            <person name="Kern R."/>
            <person name="Heyl A."/>
            <person name="Rumpler F."/>
            <person name="Villalobos L.I.A.C."/>
            <person name="Clay J.M."/>
            <person name="Skokan R."/>
            <person name="Toyoda A."/>
            <person name="Suzuki Y."/>
            <person name="Kagoshima H."/>
            <person name="Schijlen E."/>
            <person name="Tajeshwar N."/>
            <person name="Catarino B."/>
            <person name="Hetherington A.J."/>
            <person name="Saltykova A."/>
            <person name="Bonnot C."/>
            <person name="Breuninger H."/>
            <person name="Symeonidi A."/>
            <person name="Radhakrishnan G.V."/>
            <person name="Van Nieuwerburgh F."/>
            <person name="Deforce D."/>
            <person name="Chang C."/>
            <person name="Karol K.G."/>
            <person name="Hedrich R."/>
            <person name="Ulvskov P."/>
            <person name="Glockner G."/>
            <person name="Delwiche C.F."/>
            <person name="Petrasek J."/>
            <person name="Van de Peer Y."/>
            <person name="Friml J."/>
            <person name="Beilby M."/>
            <person name="Dolan L."/>
            <person name="Kohara Y."/>
            <person name="Sugano S."/>
            <person name="Fujiyama A."/>
            <person name="Delaux P.-M."/>
            <person name="Quint M."/>
            <person name="TheiBen G."/>
            <person name="Hagemann M."/>
            <person name="Harholt J."/>
            <person name="Dunand C."/>
            <person name="Zachgo S."/>
            <person name="Langdale J."/>
            <person name="Maumus F."/>
            <person name="Straeten D.V.D."/>
            <person name="Gould S.B."/>
            <person name="Rensing S.A."/>
        </authorList>
    </citation>
    <scope>NUCLEOTIDE SEQUENCE [LARGE SCALE GENOMIC DNA]</scope>
    <source>
        <strain evidence="1 2">S276</strain>
    </source>
</reference>
<sequence length="476" mass="54306">MLRRILFGAIKQKSGVKLYSKLVVRTKYDDRVDLVRLRKLCDEKIDKLGFPSCTNDFLKRKSRVVWTKNPTVGELLHNHREFASREVVACACTGFDLPQSGGHVRCRLSELADIDPMLMNAKNVPRCVKERRERNLKKEIEDGFTMWKQGRDTSVEVELKEVKLCMNGRGQVGGELELESVLKLKRRFEGLVFTSVDRNPGETCIMCPLLYYEGMQTMFLKNEGYVFDERSEDRFWDESYDEYVEAGLGQLGKWKMTGGTGKSYVIPKHKDLGSFQPIYPTFREPMNVTSKRMARALNLLLNTLPDKEHFNLQAVSGLAERLTKANKSFGQMGTDTRILAASYDVKDMFSRLPHREIITAVDWLVNWHRERGRKVVRVNPRGKGAVFDCKTKDSWWAVSLQEIRGFVAFDLEHTVTVASGLMLRQTIGVPMGKSTSPPLACIMCAYAEWRFLDFGPSKEEGGGCTFGRRCFLVCGI</sequence>